<sequence length="537" mass="62813">MQKNYYSYTVIIADDSKLVCTSLSSILRNMGFNQGNIHLAYKPAELIAKCNEIKFDVIICDYNFNSNLNGNQLFSEIKNSRAYDPRSVFIFLTGENNSRVVRSILDAEPDDYILKPFTKEILVKRLRASISRKRELIQIYAAIAERNYHRVITECEQHLVLNNEHQPLIRKIKSEAHLELGQISQAKSEYESMLEDYDYDWIKISLANLSIKANKIEQAKLILEKLKDKETSPYYHDNMSSISLLNNDLPNAIHHLKSAELLLDGGQERDLVISNLFLAMGEYENAYLYAKKYHDQNKYTYRSTNKTRLIYVRYYLIYLLNNNEQSHCAFEIDRELSAIKLNLELLPQVEVIQVGLNILSGNLINLHDKIERIISTESIFSNLDFYDLYFFAFILSMLSLDNQTKYVLHSCKKSIVTEKNEVSITNDYLLKQLKNRFERNIEKVTLLQKDIENHRLKSSDDFFETLFELQRLQPFCIKVCSAIIHILANVNKTHKDKIHILKMLQNSFLILSELLSNQPNRLKKIREKYQMALKKIM</sequence>
<dbReference type="InterPro" id="IPR001789">
    <property type="entry name" value="Sig_transdc_resp-reg_receiver"/>
</dbReference>
<organism evidence="3 4">
    <name type="scientific">Shewanella litorisediminis</name>
    <dbReference type="NCBI Taxonomy" id="1173586"/>
    <lineage>
        <taxon>Bacteria</taxon>
        <taxon>Pseudomonadati</taxon>
        <taxon>Pseudomonadota</taxon>
        <taxon>Gammaproteobacteria</taxon>
        <taxon>Alteromonadales</taxon>
        <taxon>Shewanellaceae</taxon>
        <taxon>Shewanella</taxon>
    </lineage>
</organism>
<keyword evidence="1" id="KW-0597">Phosphoprotein</keyword>
<dbReference type="Gene3D" id="3.40.50.2300">
    <property type="match status" value="1"/>
</dbReference>
<accession>A0ABX7G6K7</accession>
<dbReference type="InterPro" id="IPR011990">
    <property type="entry name" value="TPR-like_helical_dom_sf"/>
</dbReference>
<gene>
    <name evidence="3" type="ORF">JQC75_05385</name>
</gene>
<evidence type="ECO:0000256" key="1">
    <source>
        <dbReference type="PROSITE-ProRule" id="PRU00169"/>
    </source>
</evidence>
<dbReference type="PANTHER" id="PTHR43228:SF1">
    <property type="entry name" value="TWO-COMPONENT RESPONSE REGULATOR ARR22"/>
    <property type="match status" value="1"/>
</dbReference>
<evidence type="ECO:0000259" key="2">
    <source>
        <dbReference type="PROSITE" id="PS50110"/>
    </source>
</evidence>
<dbReference type="Pfam" id="PF00072">
    <property type="entry name" value="Response_reg"/>
    <property type="match status" value="1"/>
</dbReference>
<proteinExistence type="predicted"/>
<dbReference type="EMBL" id="CP069213">
    <property type="protein sequence ID" value="QRH02847.1"/>
    <property type="molecule type" value="Genomic_DNA"/>
</dbReference>
<dbReference type="SMART" id="SM00448">
    <property type="entry name" value="REC"/>
    <property type="match status" value="1"/>
</dbReference>
<name>A0ABX7G6K7_9GAMM</name>
<feature type="domain" description="Response regulatory" evidence="2">
    <location>
        <begin position="9"/>
        <end position="130"/>
    </location>
</feature>
<dbReference type="PANTHER" id="PTHR43228">
    <property type="entry name" value="TWO-COMPONENT RESPONSE REGULATOR"/>
    <property type="match status" value="1"/>
</dbReference>
<keyword evidence="4" id="KW-1185">Reference proteome</keyword>
<protein>
    <submittedName>
        <fullName evidence="3">Response regulator</fullName>
    </submittedName>
</protein>
<evidence type="ECO:0000313" key="3">
    <source>
        <dbReference type="EMBL" id="QRH02847.1"/>
    </source>
</evidence>
<dbReference type="InterPro" id="IPR052048">
    <property type="entry name" value="ST_Response_Regulator"/>
</dbReference>
<dbReference type="Gene3D" id="1.25.40.10">
    <property type="entry name" value="Tetratricopeptide repeat domain"/>
    <property type="match status" value="1"/>
</dbReference>
<dbReference type="SUPFAM" id="SSF52172">
    <property type="entry name" value="CheY-like"/>
    <property type="match status" value="1"/>
</dbReference>
<dbReference type="InterPro" id="IPR011006">
    <property type="entry name" value="CheY-like_superfamily"/>
</dbReference>
<dbReference type="InterPro" id="IPR014460">
    <property type="entry name" value="Sig_transdc_resp-reg_VieB"/>
</dbReference>
<evidence type="ECO:0000313" key="4">
    <source>
        <dbReference type="Proteomes" id="UP000596252"/>
    </source>
</evidence>
<dbReference type="PROSITE" id="PS50110">
    <property type="entry name" value="RESPONSE_REGULATORY"/>
    <property type="match status" value="1"/>
</dbReference>
<dbReference type="PIRSF" id="PIRSF011521">
    <property type="entry name" value="VieB"/>
    <property type="match status" value="1"/>
</dbReference>
<dbReference type="RefSeq" id="WP_203326429.1">
    <property type="nucleotide sequence ID" value="NZ_CP069213.1"/>
</dbReference>
<dbReference type="Proteomes" id="UP000596252">
    <property type="component" value="Chromosome"/>
</dbReference>
<feature type="modified residue" description="4-aspartylphosphate" evidence="1">
    <location>
        <position position="61"/>
    </location>
</feature>
<reference evidence="3 4" key="1">
    <citation type="journal article" date="2012" name="Antonie Van Leeuwenhoek">
        <title>Shewanella litorisediminis sp. nov., a gammaproteobacterium isolated from a tidal flat sediment.</title>
        <authorList>
            <person name="Lee M.H."/>
            <person name="Yoon J.H."/>
        </authorList>
    </citation>
    <scope>NUCLEOTIDE SEQUENCE [LARGE SCALE GENOMIC DNA]</scope>
    <source>
        <strain evidence="3 4">SMK1-12</strain>
    </source>
</reference>